<feature type="region of interest" description="Disordered" evidence="1">
    <location>
        <begin position="1"/>
        <end position="30"/>
    </location>
</feature>
<proteinExistence type="predicted"/>
<dbReference type="Proteomes" id="UP000266841">
    <property type="component" value="Unassembled WGS sequence"/>
</dbReference>
<protein>
    <submittedName>
        <fullName evidence="2">Uncharacterized protein</fullName>
    </submittedName>
</protein>
<reference evidence="2 3" key="1">
    <citation type="journal article" date="2012" name="Genome Biol.">
        <title>Genome and low-iron response of an oceanic diatom adapted to chronic iron limitation.</title>
        <authorList>
            <person name="Lommer M."/>
            <person name="Specht M."/>
            <person name="Roy A.S."/>
            <person name="Kraemer L."/>
            <person name="Andreson R."/>
            <person name="Gutowska M.A."/>
            <person name="Wolf J."/>
            <person name="Bergner S.V."/>
            <person name="Schilhabel M.B."/>
            <person name="Klostermeier U.C."/>
            <person name="Beiko R.G."/>
            <person name="Rosenstiel P."/>
            <person name="Hippler M."/>
            <person name="Laroche J."/>
        </authorList>
    </citation>
    <scope>NUCLEOTIDE SEQUENCE [LARGE SCALE GENOMIC DNA]</scope>
    <source>
        <strain evidence="2 3">CCMP1005</strain>
    </source>
</reference>
<sequence>MDIAGGERKKRPLGWLGGGERKSRSNSRASLANSLKNDDFFFEDEETLAMNPATEHTQSPNRTSSSDEDNYESSSFPGTAATSLATSADLDIDSVEQMGGVAAYHKRKSMLSLPLALIPSKTALNCADEEETETDQLSRSKFDEIISVELESLAPADERSPVDFDANPTLRHCMEPYLAVARLRREEARQQALDTLKTVQEPSHSLQSSSTCFDWPSIGSSYGVPYPSLRTETPFLFDVDSYPLADALAETLGTHDLSQLHLKHPLSLGKGKLLEPLQNREKRRNFHQYSVGNISYHIPLTPAYGTNALYAESRPGREDWHPLAAKSFGLGYQFDGVRCLHFNLKNETDITRVSLNFRIGITRLAENGDRYDMDDQLCCPELLQDRYSCENLEFYDEVVVQVGASQRTFASGPICARRSSVSVIG</sequence>
<name>K0T5Z9_THAOC</name>
<gene>
    <name evidence="2" type="ORF">THAOC_10107</name>
</gene>
<organism evidence="2 3">
    <name type="scientific">Thalassiosira oceanica</name>
    <name type="common">Marine diatom</name>
    <dbReference type="NCBI Taxonomy" id="159749"/>
    <lineage>
        <taxon>Eukaryota</taxon>
        <taxon>Sar</taxon>
        <taxon>Stramenopiles</taxon>
        <taxon>Ochrophyta</taxon>
        <taxon>Bacillariophyta</taxon>
        <taxon>Coscinodiscophyceae</taxon>
        <taxon>Thalassiosirophycidae</taxon>
        <taxon>Thalassiosirales</taxon>
        <taxon>Thalassiosiraceae</taxon>
        <taxon>Thalassiosira</taxon>
    </lineage>
</organism>
<keyword evidence="3" id="KW-1185">Reference proteome</keyword>
<feature type="region of interest" description="Disordered" evidence="1">
    <location>
        <begin position="43"/>
        <end position="79"/>
    </location>
</feature>
<feature type="compositionally biased region" description="Polar residues" evidence="1">
    <location>
        <begin position="54"/>
        <end position="63"/>
    </location>
</feature>
<evidence type="ECO:0000313" key="3">
    <source>
        <dbReference type="Proteomes" id="UP000266841"/>
    </source>
</evidence>
<evidence type="ECO:0000313" key="2">
    <source>
        <dbReference type="EMBL" id="EJK68691.1"/>
    </source>
</evidence>
<dbReference type="AlphaFoldDB" id="K0T5Z9"/>
<dbReference type="EMBL" id="AGNL01010977">
    <property type="protein sequence ID" value="EJK68691.1"/>
    <property type="molecule type" value="Genomic_DNA"/>
</dbReference>
<accession>K0T5Z9</accession>
<evidence type="ECO:0000256" key="1">
    <source>
        <dbReference type="SAM" id="MobiDB-lite"/>
    </source>
</evidence>
<dbReference type="eggNOG" id="ENOG502SSDK">
    <property type="taxonomic scope" value="Eukaryota"/>
</dbReference>
<dbReference type="OrthoDB" id="46713at2759"/>
<comment type="caution">
    <text evidence="2">The sequence shown here is derived from an EMBL/GenBank/DDBJ whole genome shotgun (WGS) entry which is preliminary data.</text>
</comment>